<comment type="subcellular location">
    <subcellularLocation>
        <location evidence="1">Membrane</location>
        <topology evidence="1">Multi-pass membrane protein</topology>
    </subcellularLocation>
</comment>
<feature type="transmembrane region" description="Helical" evidence="8">
    <location>
        <begin position="328"/>
        <end position="354"/>
    </location>
</feature>
<protein>
    <recommendedName>
        <fullName evidence="9">Zn(2)-C6 fungal-type domain-containing protein</fullName>
    </recommendedName>
</protein>
<evidence type="ECO:0000256" key="6">
    <source>
        <dbReference type="ARBA" id="ARBA00023242"/>
    </source>
</evidence>
<name>A0A4E9DDZ6_GIBZA</name>
<dbReference type="AlphaFoldDB" id="A0A4E9DDZ6"/>
<keyword evidence="2" id="KW-0813">Transport</keyword>
<dbReference type="Pfam" id="PF11951">
    <property type="entry name" value="Fungal_trans_2"/>
    <property type="match status" value="1"/>
</dbReference>
<dbReference type="InterPro" id="IPR002293">
    <property type="entry name" value="AA/rel_permease1"/>
</dbReference>
<feature type="compositionally biased region" description="Basic and acidic residues" evidence="7">
    <location>
        <begin position="1"/>
        <end position="15"/>
    </location>
</feature>
<dbReference type="GO" id="GO:0000981">
    <property type="term" value="F:DNA-binding transcription factor activity, RNA polymerase II-specific"/>
    <property type="evidence" value="ECO:0007669"/>
    <property type="project" value="InterPro"/>
</dbReference>
<keyword evidence="3 8" id="KW-0812">Transmembrane</keyword>
<evidence type="ECO:0000256" key="4">
    <source>
        <dbReference type="ARBA" id="ARBA00022989"/>
    </source>
</evidence>
<dbReference type="Pfam" id="PF00172">
    <property type="entry name" value="Zn_clus"/>
    <property type="match status" value="1"/>
</dbReference>
<evidence type="ECO:0000313" key="10">
    <source>
        <dbReference type="EMBL" id="VIO56242.1"/>
    </source>
</evidence>
<dbReference type="SMART" id="SM00066">
    <property type="entry name" value="GAL4"/>
    <property type="match status" value="1"/>
</dbReference>
<evidence type="ECO:0000256" key="3">
    <source>
        <dbReference type="ARBA" id="ARBA00022692"/>
    </source>
</evidence>
<dbReference type="EMBL" id="CAAKMV010000123">
    <property type="protein sequence ID" value="VIO56242.1"/>
    <property type="molecule type" value="Genomic_DNA"/>
</dbReference>
<dbReference type="PANTHER" id="PTHR45649">
    <property type="entry name" value="AMINO-ACID PERMEASE BAT1"/>
    <property type="match status" value="1"/>
</dbReference>
<evidence type="ECO:0000256" key="2">
    <source>
        <dbReference type="ARBA" id="ARBA00022448"/>
    </source>
</evidence>
<feature type="transmembrane region" description="Helical" evidence="8">
    <location>
        <begin position="401"/>
        <end position="425"/>
    </location>
</feature>
<feature type="transmembrane region" description="Helical" evidence="8">
    <location>
        <begin position="38"/>
        <end position="57"/>
    </location>
</feature>
<dbReference type="GO" id="GO:0008270">
    <property type="term" value="F:zinc ion binding"/>
    <property type="evidence" value="ECO:0007669"/>
    <property type="project" value="InterPro"/>
</dbReference>
<keyword evidence="6" id="KW-0539">Nucleus</keyword>
<feature type="transmembrane region" description="Helical" evidence="8">
    <location>
        <begin position="446"/>
        <end position="465"/>
    </location>
</feature>
<feature type="transmembrane region" description="Helical" evidence="8">
    <location>
        <begin position="163"/>
        <end position="183"/>
    </location>
</feature>
<dbReference type="InterPro" id="IPR001138">
    <property type="entry name" value="Zn2Cys6_DnaBD"/>
</dbReference>
<feature type="domain" description="Zn(2)-C6 fungal-type" evidence="9">
    <location>
        <begin position="510"/>
        <end position="538"/>
    </location>
</feature>
<organism evidence="10">
    <name type="scientific">Gibberella zeae</name>
    <name type="common">Wheat head blight fungus</name>
    <name type="synonym">Fusarium graminearum</name>
    <dbReference type="NCBI Taxonomy" id="5518"/>
    <lineage>
        <taxon>Eukaryota</taxon>
        <taxon>Fungi</taxon>
        <taxon>Dikarya</taxon>
        <taxon>Ascomycota</taxon>
        <taxon>Pezizomycotina</taxon>
        <taxon>Sordariomycetes</taxon>
        <taxon>Hypocreomycetidae</taxon>
        <taxon>Hypocreales</taxon>
        <taxon>Nectriaceae</taxon>
        <taxon>Fusarium</taxon>
    </lineage>
</organism>
<proteinExistence type="predicted"/>
<dbReference type="GO" id="GO:0022857">
    <property type="term" value="F:transmembrane transporter activity"/>
    <property type="evidence" value="ECO:0007669"/>
    <property type="project" value="InterPro"/>
</dbReference>
<dbReference type="Pfam" id="PF13520">
    <property type="entry name" value="AA_permease_2"/>
    <property type="match status" value="1"/>
</dbReference>
<dbReference type="Gene3D" id="1.20.1740.10">
    <property type="entry name" value="Amino acid/polyamine transporter I"/>
    <property type="match status" value="1"/>
</dbReference>
<dbReference type="CDD" id="cd00067">
    <property type="entry name" value="GAL4"/>
    <property type="match status" value="1"/>
</dbReference>
<gene>
    <name evidence="10" type="ORF">FUG_LOCUS202879</name>
</gene>
<feature type="transmembrane region" description="Helical" evidence="8">
    <location>
        <begin position="477"/>
        <end position="496"/>
    </location>
</feature>
<dbReference type="InterPro" id="IPR021858">
    <property type="entry name" value="Fun_TF"/>
</dbReference>
<feature type="transmembrane region" description="Helical" evidence="8">
    <location>
        <begin position="119"/>
        <end position="143"/>
    </location>
</feature>
<accession>A0A4E9DDZ6</accession>
<dbReference type="Gene3D" id="4.10.240.10">
    <property type="entry name" value="Zn(2)-C6 fungal-type DNA-binding domain"/>
    <property type="match status" value="1"/>
</dbReference>
<evidence type="ECO:0000256" key="8">
    <source>
        <dbReference type="SAM" id="Phobius"/>
    </source>
</evidence>
<feature type="transmembrane region" description="Helical" evidence="8">
    <location>
        <begin position="77"/>
        <end position="98"/>
    </location>
</feature>
<feature type="transmembrane region" description="Helical" evidence="8">
    <location>
        <begin position="195"/>
        <end position="216"/>
    </location>
</feature>
<evidence type="ECO:0000256" key="5">
    <source>
        <dbReference type="ARBA" id="ARBA00023136"/>
    </source>
</evidence>
<dbReference type="PANTHER" id="PTHR45649:SF5">
    <property type="entry name" value="GABA TRANSPORTER (EUROFUNG)-RELATED"/>
    <property type="match status" value="1"/>
</dbReference>
<feature type="transmembrane region" description="Helical" evidence="8">
    <location>
        <begin position="274"/>
        <end position="296"/>
    </location>
</feature>
<dbReference type="GO" id="GO:0016020">
    <property type="term" value="C:membrane"/>
    <property type="evidence" value="ECO:0007669"/>
    <property type="project" value="UniProtKB-SubCell"/>
</dbReference>
<feature type="transmembrane region" description="Helical" evidence="8">
    <location>
        <begin position="236"/>
        <end position="253"/>
    </location>
</feature>
<evidence type="ECO:0000259" key="9">
    <source>
        <dbReference type="PROSITE" id="PS50048"/>
    </source>
</evidence>
<dbReference type="SUPFAM" id="SSF57701">
    <property type="entry name" value="Zn2/Cys6 DNA-binding domain"/>
    <property type="match status" value="1"/>
</dbReference>
<feature type="region of interest" description="Disordered" evidence="7">
    <location>
        <begin position="1"/>
        <end position="28"/>
    </location>
</feature>
<sequence length="1025" mass="113042">MNNEIPHADTEKQHLGEQSPESQNLERHGYTQEVKRRFSLWAMVATCVNLMCTWEALSSTLAAGLVSGGPVSLVYGSMTAFLGSICGAMSLAELASSFPTAGGQYHFVAKLSPETARPLLSWLTGYISTLGWISLAGSAPFLAGTQIQGLIVLNYPDYVFERWHGTMLFWAILICSAAICVLCSNTLPLIEKFTLVFHVGFFIIIIITMAVVSPTKHTPEFVFTTFENNSGWTNDAVAWSIGLLSSCYVLIGYDGATHLSEEMDKAETGVPRAMVGSILVNWPLGFAFLLVVLFFMGDVTSALNTPTGFPIIQICYNMTGSVTAATCMVSAITAMAALSTIPLITSAARVMWAFARDGGLPFSHQIAKVDKRREIPTVSILVVTFLLILLGLINIGSTTAFNAILSLAVVSLQFSYLVPIVLLIWRRLCRPETLTWGPWRLGKSGLFVNVIAVIYLAFTCVFLLFPPFRPVSTANMNYASVVLGSALLFGCFYWPFKAKRRYIGPLTHTGCATCKKRRLKCDETEPVCIRCGKSGLTCPGYSKPIKWSTKYEVYSVSDSSPNGSSSQHNGILDDSMPLALYCPKDEASSLLAHYYSNICQVVSSYDSPQNPYRSIVSTMMFRSPIIFNSVMAISASHLSQLGSAGTAPISFQTEAISHISKGIAEMDIGWNTNIPYNEEGCLNQIQPLATSTVEDDLLIGIILLGMTSSWYDPSSLGLFHLHGARRLFAIWIAERDLTQMQLPTCCTERLIISSMVYWEVMAACLMDQHLDDLSYLDVFGDQPRVFFSYPCPWTGVGMEALIYLAKCITLVRNNRSIQRTVCAAGPSSKDPAVLEQASILILGINDMQIPSVAEIQETGDVSTPAHHLEKMAQCHRLVAQLELYRTFPELMCRDAPAELDHLCQHSQRVLALAIKILEITKAIPQDSHTVAIQTLVFLSAGSALSFYSTMNPETIMMWRKYVMERLYKSFQTLKLQTISRAADILKVVWLQMDSIVVESLSCHCPGMHIHWIDVMVDKKLETILG</sequence>
<keyword evidence="5 8" id="KW-0472">Membrane</keyword>
<dbReference type="InterPro" id="IPR036864">
    <property type="entry name" value="Zn2-C6_fun-type_DNA-bd_sf"/>
</dbReference>
<dbReference type="PROSITE" id="PS50048">
    <property type="entry name" value="ZN2_CY6_FUNGAL_2"/>
    <property type="match status" value="1"/>
</dbReference>
<reference evidence="10" key="1">
    <citation type="submission" date="2019-04" db="EMBL/GenBank/DDBJ databases">
        <authorList>
            <person name="Melise S."/>
            <person name="Noan J."/>
            <person name="Okalmin O."/>
        </authorList>
    </citation>
    <scope>NUCLEOTIDE SEQUENCE</scope>
    <source>
        <strain evidence="10">FN9</strain>
    </source>
</reference>
<evidence type="ECO:0000256" key="1">
    <source>
        <dbReference type="ARBA" id="ARBA00004141"/>
    </source>
</evidence>
<dbReference type="PROSITE" id="PS00463">
    <property type="entry name" value="ZN2_CY6_FUNGAL_1"/>
    <property type="match status" value="1"/>
</dbReference>
<evidence type="ECO:0000256" key="7">
    <source>
        <dbReference type="SAM" id="MobiDB-lite"/>
    </source>
</evidence>
<keyword evidence="4 8" id="KW-1133">Transmembrane helix</keyword>
<feature type="transmembrane region" description="Helical" evidence="8">
    <location>
        <begin position="375"/>
        <end position="395"/>
    </location>
</feature>